<sequence length="216" mass="23633">MQDAMIFLSIVVMSGWFAGTINPSVVRLDGMPRLKIFWVGLAATLAAMTAGGLMKASPSSDTASALFGLFGVITAFGWPIWAIVDLVRSRKPRLGVPAGQVSKPKLLTPSERKRLGLPEPVRQPEPDPLTAAPKKTRAIRTGWKRGTVAFTYEDSQGVVTTRTVTVHSVSQAYLKGECQDRNEQRTFRIDRMIGEVIDADTGELLEPKKLARHFAV</sequence>
<dbReference type="Proteomes" id="UP000438983">
    <property type="component" value="Chromosome"/>
</dbReference>
<dbReference type="InterPro" id="IPR026881">
    <property type="entry name" value="WYL_dom"/>
</dbReference>
<evidence type="ECO:0000313" key="4">
    <source>
        <dbReference type="EMBL" id="QGZ31472.1"/>
    </source>
</evidence>
<dbReference type="EMBL" id="CP046902">
    <property type="protein sequence ID" value="QGZ31472.1"/>
    <property type="molecule type" value="Genomic_DNA"/>
</dbReference>
<dbReference type="Pfam" id="PF13280">
    <property type="entry name" value="WYL"/>
    <property type="match status" value="1"/>
</dbReference>
<name>A0A6I6LXY3_STUST</name>
<evidence type="ECO:0000256" key="2">
    <source>
        <dbReference type="SAM" id="Phobius"/>
    </source>
</evidence>
<keyword evidence="2" id="KW-1133">Transmembrane helix</keyword>
<keyword evidence="2" id="KW-0472">Membrane</keyword>
<feature type="transmembrane region" description="Helical" evidence="2">
    <location>
        <begin position="36"/>
        <end position="54"/>
    </location>
</feature>
<feature type="transmembrane region" description="Helical" evidence="2">
    <location>
        <begin position="6"/>
        <end position="24"/>
    </location>
</feature>
<evidence type="ECO:0000313" key="5">
    <source>
        <dbReference type="Proteomes" id="UP000438983"/>
    </source>
</evidence>
<dbReference type="RefSeq" id="WP_158188933.1">
    <property type="nucleotide sequence ID" value="NZ_CP046902.1"/>
</dbReference>
<reference evidence="4 5" key="1">
    <citation type="submission" date="2019-12" db="EMBL/GenBank/DDBJ databases">
        <title>Complete genome sequence of Pseudomonas stutzeri.</title>
        <authorList>
            <person name="Lim S.R."/>
            <person name="Kim J.H."/>
        </authorList>
    </citation>
    <scope>NUCLEOTIDE SEQUENCE [LARGE SCALE GENOMIC DNA]</scope>
    <source>
        <strain evidence="4 5">PM101005</strain>
    </source>
</reference>
<gene>
    <name evidence="4" type="ORF">GQA94_15890</name>
</gene>
<feature type="domain" description="WYL" evidence="3">
    <location>
        <begin position="143"/>
        <end position="192"/>
    </location>
</feature>
<protein>
    <recommendedName>
        <fullName evidence="3">WYL domain-containing protein</fullName>
    </recommendedName>
</protein>
<dbReference type="AlphaFoldDB" id="A0A6I6LXY3"/>
<evidence type="ECO:0000256" key="1">
    <source>
        <dbReference type="SAM" id="MobiDB-lite"/>
    </source>
</evidence>
<dbReference type="OrthoDB" id="7027971at2"/>
<feature type="transmembrane region" description="Helical" evidence="2">
    <location>
        <begin position="66"/>
        <end position="84"/>
    </location>
</feature>
<organism evidence="4 5">
    <name type="scientific">Stutzerimonas stutzeri</name>
    <name type="common">Pseudomonas stutzeri</name>
    <dbReference type="NCBI Taxonomy" id="316"/>
    <lineage>
        <taxon>Bacteria</taxon>
        <taxon>Pseudomonadati</taxon>
        <taxon>Pseudomonadota</taxon>
        <taxon>Gammaproteobacteria</taxon>
        <taxon>Pseudomonadales</taxon>
        <taxon>Pseudomonadaceae</taxon>
        <taxon>Stutzerimonas</taxon>
    </lineage>
</organism>
<proteinExistence type="predicted"/>
<evidence type="ECO:0000259" key="3">
    <source>
        <dbReference type="Pfam" id="PF13280"/>
    </source>
</evidence>
<accession>A0A6I6LXY3</accession>
<feature type="region of interest" description="Disordered" evidence="1">
    <location>
        <begin position="98"/>
        <end position="131"/>
    </location>
</feature>
<keyword evidence="2" id="KW-0812">Transmembrane</keyword>